<protein>
    <recommendedName>
        <fullName evidence="3">F-box domain-containing protein</fullName>
    </recommendedName>
</protein>
<evidence type="ECO:0000313" key="1">
    <source>
        <dbReference type="EMBL" id="OCK86380.1"/>
    </source>
</evidence>
<dbReference type="Proteomes" id="UP000250266">
    <property type="component" value="Unassembled WGS sequence"/>
</dbReference>
<dbReference type="EMBL" id="KV744805">
    <property type="protein sequence ID" value="OCK86380.1"/>
    <property type="molecule type" value="Genomic_DNA"/>
</dbReference>
<dbReference type="AlphaFoldDB" id="A0A8E2ELW7"/>
<name>A0A8E2ELW7_9PEZI</name>
<dbReference type="OrthoDB" id="5372859at2759"/>
<organism evidence="1 2">
    <name type="scientific">Lepidopterella palustris CBS 459.81</name>
    <dbReference type="NCBI Taxonomy" id="1314670"/>
    <lineage>
        <taxon>Eukaryota</taxon>
        <taxon>Fungi</taxon>
        <taxon>Dikarya</taxon>
        <taxon>Ascomycota</taxon>
        <taxon>Pezizomycotina</taxon>
        <taxon>Dothideomycetes</taxon>
        <taxon>Pleosporomycetidae</taxon>
        <taxon>Mytilinidiales</taxon>
        <taxon>Argynnaceae</taxon>
        <taxon>Lepidopterella</taxon>
    </lineage>
</organism>
<evidence type="ECO:0008006" key="3">
    <source>
        <dbReference type="Google" id="ProtNLM"/>
    </source>
</evidence>
<proteinExistence type="predicted"/>
<gene>
    <name evidence="1" type="ORF">K432DRAFT_420960</name>
</gene>
<accession>A0A8E2ELW7</accession>
<evidence type="ECO:0000313" key="2">
    <source>
        <dbReference type="Proteomes" id="UP000250266"/>
    </source>
</evidence>
<sequence>MSLSKPVSIMSLSNEIIIEIIIEIIARAKFSPEGLQNLRDVHKRFDAIITEYEKSIAKDILNQRQFQDAKNDFPGLQTDRSMNYRMLSEFTRRYDTIYTITHELLKECDYGSTLMLHNISLVEVGLMLLYRMHDLDTYLPRVHLLTALPLQPLVAIRLVLYHCTYAARRVGESLISRNYYHHDAATRSDIELCFAELILTKGPEFILNILRYNLSTGERPLISYLNASLAEKMLCEQRYALMEILHMVKEPKHRLADLEFGDRAKLVRGHSLD</sequence>
<keyword evidence="2" id="KW-1185">Reference proteome</keyword>
<reference evidence="1 2" key="1">
    <citation type="journal article" date="2016" name="Nat. Commun.">
        <title>Ectomycorrhizal ecology is imprinted in the genome of the dominant symbiotic fungus Cenococcum geophilum.</title>
        <authorList>
            <consortium name="DOE Joint Genome Institute"/>
            <person name="Peter M."/>
            <person name="Kohler A."/>
            <person name="Ohm R.A."/>
            <person name="Kuo A."/>
            <person name="Krutzmann J."/>
            <person name="Morin E."/>
            <person name="Arend M."/>
            <person name="Barry K.W."/>
            <person name="Binder M."/>
            <person name="Choi C."/>
            <person name="Clum A."/>
            <person name="Copeland A."/>
            <person name="Grisel N."/>
            <person name="Haridas S."/>
            <person name="Kipfer T."/>
            <person name="LaButti K."/>
            <person name="Lindquist E."/>
            <person name="Lipzen A."/>
            <person name="Maire R."/>
            <person name="Meier B."/>
            <person name="Mihaltcheva S."/>
            <person name="Molinier V."/>
            <person name="Murat C."/>
            <person name="Poggeler S."/>
            <person name="Quandt C.A."/>
            <person name="Sperisen C."/>
            <person name="Tritt A."/>
            <person name="Tisserant E."/>
            <person name="Crous P.W."/>
            <person name="Henrissat B."/>
            <person name="Nehls U."/>
            <person name="Egli S."/>
            <person name="Spatafora J.W."/>
            <person name="Grigoriev I.V."/>
            <person name="Martin F.M."/>
        </authorList>
    </citation>
    <scope>NUCLEOTIDE SEQUENCE [LARGE SCALE GENOMIC DNA]</scope>
    <source>
        <strain evidence="1 2">CBS 459.81</strain>
    </source>
</reference>